<comment type="caution">
    <text evidence="5">The sequence shown here is derived from an EMBL/GenBank/DDBJ whole genome shotgun (WGS) entry which is preliminary data.</text>
</comment>
<keyword evidence="6" id="KW-1185">Reference proteome</keyword>
<dbReference type="GO" id="GO:0031462">
    <property type="term" value="C:Cul2-RING ubiquitin ligase complex"/>
    <property type="evidence" value="ECO:0007669"/>
    <property type="project" value="TreeGrafter"/>
</dbReference>
<reference evidence="5 6" key="1">
    <citation type="submission" date="2023-01" db="EMBL/GenBank/DDBJ databases">
        <authorList>
            <person name="Whitehead M."/>
        </authorList>
    </citation>
    <scope>NUCLEOTIDE SEQUENCE [LARGE SCALE GENOMIC DNA]</scope>
</reference>
<dbReference type="GO" id="GO:0008270">
    <property type="term" value="F:zinc ion binding"/>
    <property type="evidence" value="ECO:0007669"/>
    <property type="project" value="UniProtKB-KW"/>
</dbReference>
<accession>A0AAV0XFR1</accession>
<proteinExistence type="predicted"/>
<evidence type="ECO:0000256" key="2">
    <source>
        <dbReference type="ARBA" id="ARBA00022771"/>
    </source>
</evidence>
<dbReference type="InterPro" id="IPR048370">
    <property type="entry name" value="ZSWIM4-8_C"/>
</dbReference>
<feature type="domain" description="ZSWIM4-8 C-terminal" evidence="4">
    <location>
        <begin position="18"/>
        <end position="89"/>
    </location>
</feature>
<dbReference type="EMBL" id="CARXXK010000004">
    <property type="protein sequence ID" value="CAI6367215.1"/>
    <property type="molecule type" value="Genomic_DNA"/>
</dbReference>
<organism evidence="5 6">
    <name type="scientific">Macrosiphum euphorbiae</name>
    <name type="common">potato aphid</name>
    <dbReference type="NCBI Taxonomy" id="13131"/>
    <lineage>
        <taxon>Eukaryota</taxon>
        <taxon>Metazoa</taxon>
        <taxon>Ecdysozoa</taxon>
        <taxon>Arthropoda</taxon>
        <taxon>Hexapoda</taxon>
        <taxon>Insecta</taxon>
        <taxon>Pterygota</taxon>
        <taxon>Neoptera</taxon>
        <taxon>Paraneoptera</taxon>
        <taxon>Hemiptera</taxon>
        <taxon>Sternorrhyncha</taxon>
        <taxon>Aphidomorpha</taxon>
        <taxon>Aphidoidea</taxon>
        <taxon>Aphididae</taxon>
        <taxon>Macrosiphini</taxon>
        <taxon>Macrosiphum</taxon>
    </lineage>
</organism>
<protein>
    <recommendedName>
        <fullName evidence="4">ZSWIM4-8 C-terminal domain-containing protein</fullName>
    </recommendedName>
</protein>
<evidence type="ECO:0000313" key="6">
    <source>
        <dbReference type="Proteomes" id="UP001160148"/>
    </source>
</evidence>
<dbReference type="Pfam" id="PF21055">
    <property type="entry name" value="ZSWIM4-8_C"/>
    <property type="match status" value="1"/>
</dbReference>
<evidence type="ECO:0000313" key="5">
    <source>
        <dbReference type="EMBL" id="CAI6367215.1"/>
    </source>
</evidence>
<evidence type="ECO:0000256" key="3">
    <source>
        <dbReference type="ARBA" id="ARBA00022833"/>
    </source>
</evidence>
<dbReference type="PANTHER" id="PTHR22619:SF1">
    <property type="entry name" value="ZINC FINGER SWIM DOMAIN-CONTAINING PROTEIN 8"/>
    <property type="match status" value="1"/>
</dbReference>
<dbReference type="PANTHER" id="PTHR22619">
    <property type="entry name" value="ZINC FINGER SWIM DOMAIN CONTAINING PROTEIN 4, 5, 6"/>
    <property type="match status" value="1"/>
</dbReference>
<keyword evidence="2" id="KW-0863">Zinc-finger</keyword>
<sequence>MEAVMYMGHFSPTPTICSTLSPLVEKCHSMYIIQLLHQKSYQLSATDYEEYVGRLYSAYGAFAMTPEGGTMFKDWLQSGRKSKACKKELWTMITNMLPTT</sequence>
<evidence type="ECO:0000259" key="4">
    <source>
        <dbReference type="Pfam" id="PF21055"/>
    </source>
</evidence>
<name>A0AAV0XFR1_9HEMI</name>
<evidence type="ECO:0000256" key="1">
    <source>
        <dbReference type="ARBA" id="ARBA00022723"/>
    </source>
</evidence>
<dbReference type="AlphaFoldDB" id="A0AAV0XFR1"/>
<dbReference type="Proteomes" id="UP001160148">
    <property type="component" value="Unassembled WGS sequence"/>
</dbReference>
<keyword evidence="3" id="KW-0862">Zinc</keyword>
<keyword evidence="1" id="KW-0479">Metal-binding</keyword>
<gene>
    <name evidence="5" type="ORF">MEUPH1_LOCUS21712</name>
</gene>